<organism evidence="4 5">
    <name type="scientific">Nakamurella alba</name>
    <dbReference type="NCBI Taxonomy" id="2665158"/>
    <lineage>
        <taxon>Bacteria</taxon>
        <taxon>Bacillati</taxon>
        <taxon>Actinomycetota</taxon>
        <taxon>Actinomycetes</taxon>
        <taxon>Nakamurellales</taxon>
        <taxon>Nakamurellaceae</taxon>
        <taxon>Nakamurella</taxon>
    </lineage>
</organism>
<dbReference type="PANTHER" id="PTHR30469">
    <property type="entry name" value="MULTIDRUG RESISTANCE PROTEIN MDTA"/>
    <property type="match status" value="1"/>
</dbReference>
<keyword evidence="2" id="KW-0812">Transmembrane</keyword>
<dbReference type="Proteomes" id="UP000460221">
    <property type="component" value="Unassembled WGS sequence"/>
</dbReference>
<dbReference type="Pfam" id="PF25975">
    <property type="entry name" value="CzcB_C"/>
    <property type="match status" value="1"/>
</dbReference>
<dbReference type="RefSeq" id="WP_154767681.1">
    <property type="nucleotide sequence ID" value="NZ_WLYK01000001.1"/>
</dbReference>
<evidence type="ECO:0000256" key="2">
    <source>
        <dbReference type="SAM" id="Phobius"/>
    </source>
</evidence>
<dbReference type="PANTHER" id="PTHR30469:SF33">
    <property type="entry name" value="SLR1207 PROTEIN"/>
    <property type="match status" value="1"/>
</dbReference>
<dbReference type="AlphaFoldDB" id="A0A7K1FIL6"/>
<feature type="compositionally biased region" description="Acidic residues" evidence="1">
    <location>
        <begin position="139"/>
        <end position="153"/>
    </location>
</feature>
<dbReference type="GO" id="GO:0015562">
    <property type="term" value="F:efflux transmembrane transporter activity"/>
    <property type="evidence" value="ECO:0007669"/>
    <property type="project" value="TreeGrafter"/>
</dbReference>
<dbReference type="GO" id="GO:1990281">
    <property type="term" value="C:efflux pump complex"/>
    <property type="evidence" value="ECO:0007669"/>
    <property type="project" value="TreeGrafter"/>
</dbReference>
<feature type="compositionally biased region" description="Low complexity" evidence="1">
    <location>
        <begin position="204"/>
        <end position="218"/>
    </location>
</feature>
<dbReference type="Gene3D" id="2.40.50.100">
    <property type="match status" value="1"/>
</dbReference>
<dbReference type="SUPFAM" id="SSF111369">
    <property type="entry name" value="HlyD-like secretion proteins"/>
    <property type="match status" value="1"/>
</dbReference>
<accession>A0A7K1FIL6</accession>
<keyword evidence="5" id="KW-1185">Reference proteome</keyword>
<dbReference type="InterPro" id="IPR058649">
    <property type="entry name" value="CzcB_C"/>
</dbReference>
<keyword evidence="2" id="KW-0472">Membrane</keyword>
<dbReference type="Gene3D" id="1.10.287.470">
    <property type="entry name" value="Helix hairpin bin"/>
    <property type="match status" value="1"/>
</dbReference>
<feature type="region of interest" description="Disordered" evidence="1">
    <location>
        <begin position="133"/>
        <end position="153"/>
    </location>
</feature>
<feature type="transmembrane region" description="Helical" evidence="2">
    <location>
        <begin position="12"/>
        <end position="33"/>
    </location>
</feature>
<feature type="region of interest" description="Disordered" evidence="1">
    <location>
        <begin position="396"/>
        <end position="463"/>
    </location>
</feature>
<feature type="compositionally biased region" description="Low complexity" evidence="1">
    <location>
        <begin position="234"/>
        <end position="243"/>
    </location>
</feature>
<dbReference type="Gene3D" id="2.40.420.20">
    <property type="match status" value="1"/>
</dbReference>
<protein>
    <submittedName>
        <fullName evidence="4">HlyD family efflux transporter periplasmic adaptor subunit</fullName>
    </submittedName>
</protein>
<feature type="domain" description="CzcB-like C-terminal circularly permuted SH3-like" evidence="3">
    <location>
        <begin position="338"/>
        <end position="388"/>
    </location>
</feature>
<evidence type="ECO:0000259" key="3">
    <source>
        <dbReference type="Pfam" id="PF25975"/>
    </source>
</evidence>
<reference evidence="4 5" key="1">
    <citation type="submission" date="2019-11" db="EMBL/GenBank/DDBJ databases">
        <authorList>
            <person name="Jiang L.-Q."/>
        </authorList>
    </citation>
    <scope>NUCLEOTIDE SEQUENCE [LARGE SCALE GENOMIC DNA]</scope>
    <source>
        <strain evidence="4 5">YIM 132087</strain>
    </source>
</reference>
<feature type="compositionally biased region" description="Gly residues" evidence="1">
    <location>
        <begin position="219"/>
        <end position="233"/>
    </location>
</feature>
<evidence type="ECO:0000256" key="1">
    <source>
        <dbReference type="SAM" id="MobiDB-lite"/>
    </source>
</evidence>
<dbReference type="Gene3D" id="2.40.30.170">
    <property type="match status" value="1"/>
</dbReference>
<comment type="caution">
    <text evidence="4">The sequence shown here is derived from an EMBL/GenBank/DDBJ whole genome shotgun (WGS) entry which is preliminary data.</text>
</comment>
<gene>
    <name evidence="4" type="ORF">GIS00_08330</name>
</gene>
<sequence>MGVRGKVRARPLLTVVVLVVVLAVAGTGAWWFWLRADSSAADTAATPTITTTDVDVTTGTITKSVEASGTLAPAVQESVGWSSSAEITAVDVAVGDTVTAGQTLGTIDTVALKADLASAKATLAQAQAQADSAQTAVEDAADTDDSDTEGTTDDETAAAQLAAAQAQVTSAKQQVDSAQESLDGATLTSPVAGVVAEVNVAVGDTSSGSSGSSSSSGSGSAGSAGSGATGGGATESTTSTSSSSSFLIVGTDKWTTSVTVDDSQINLIKKGIQAQLTVDGQESTLFGKVTSVGLISTSTSDTASYPVTVAVTGSPEGLHDGSAATVTLIYQQLTDVLVVPSAAITTSGGTSTVQKVVDGQAVATTVEIGESSGTSTQIVSGLAEGDQVQVTTVARGAGQGGTGQGGTGGTGGFPGGGTLPDGVTLPDGATLPGGGTGGFPGGGTGGQGGFTGGQGGFAPGGGS</sequence>
<name>A0A7K1FIL6_9ACTN</name>
<feature type="compositionally biased region" description="Gly residues" evidence="1">
    <location>
        <begin position="397"/>
        <end position="419"/>
    </location>
</feature>
<feature type="region of interest" description="Disordered" evidence="1">
    <location>
        <begin position="204"/>
        <end position="243"/>
    </location>
</feature>
<dbReference type="EMBL" id="WLYK01000001">
    <property type="protein sequence ID" value="MTD13948.1"/>
    <property type="molecule type" value="Genomic_DNA"/>
</dbReference>
<feature type="compositionally biased region" description="Gly residues" evidence="1">
    <location>
        <begin position="431"/>
        <end position="463"/>
    </location>
</feature>
<keyword evidence="2" id="KW-1133">Transmembrane helix</keyword>
<evidence type="ECO:0000313" key="5">
    <source>
        <dbReference type="Proteomes" id="UP000460221"/>
    </source>
</evidence>
<evidence type="ECO:0000313" key="4">
    <source>
        <dbReference type="EMBL" id="MTD13948.1"/>
    </source>
</evidence>
<proteinExistence type="predicted"/>